<evidence type="ECO:0000313" key="3">
    <source>
        <dbReference type="Proteomes" id="UP000240880"/>
    </source>
</evidence>
<proteinExistence type="predicted"/>
<dbReference type="EMBL" id="NEXC01000057">
    <property type="protein sequence ID" value="PSN82696.1"/>
    <property type="molecule type" value="Genomic_DNA"/>
</dbReference>
<sequence>MIAKINGANIYYEIDGNGEPLVLIEGLGYSSWMWYRQRELAKKFRLVIFDNRGVGASDRLENAYTIEEFAKDLRDLLNHLEIQTAHLLGVSMGGMIALEFALSYPKFVKTLVLCSTSPGIRGKSAEREVLSLMFEPPSTDLRSWIKRKMSVAFSKRFLTTEEFEKVIELRLPWIPDQASLLNQASAVARFDVLDRLHQIDKPTLIIAGMEDRVVPYENSLLLHSKISLSALHIFRHAGHLVFIECAQKFNTLVSDFINDVNLAKFKRRKVEEEC</sequence>
<accession>A0A2R6A8G4</accession>
<dbReference type="Gene3D" id="3.40.50.1820">
    <property type="entry name" value="alpha/beta hydrolase"/>
    <property type="match status" value="1"/>
</dbReference>
<evidence type="ECO:0000313" key="2">
    <source>
        <dbReference type="EMBL" id="PSN82696.1"/>
    </source>
</evidence>
<dbReference type="InterPro" id="IPR000073">
    <property type="entry name" value="AB_hydrolase_1"/>
</dbReference>
<organism evidence="2 3">
    <name type="scientific">Candidatus Marsarchaeota G1 archaeon OSP_D</name>
    <dbReference type="NCBI Taxonomy" id="1978155"/>
    <lineage>
        <taxon>Archaea</taxon>
        <taxon>Candidatus Marsarchaeota</taxon>
        <taxon>Candidatus Marsarchaeota group 1</taxon>
    </lineage>
</organism>
<dbReference type="InterPro" id="IPR029058">
    <property type="entry name" value="AB_hydrolase_fold"/>
</dbReference>
<dbReference type="Pfam" id="PF00561">
    <property type="entry name" value="Abhydrolase_1"/>
    <property type="match status" value="1"/>
</dbReference>
<dbReference type="SUPFAM" id="SSF53474">
    <property type="entry name" value="alpha/beta-Hydrolases"/>
    <property type="match status" value="1"/>
</dbReference>
<gene>
    <name evidence="2" type="ORF">B9Q01_07285</name>
</gene>
<dbReference type="Proteomes" id="UP000240880">
    <property type="component" value="Unassembled WGS sequence"/>
</dbReference>
<dbReference type="PANTHER" id="PTHR43433">
    <property type="entry name" value="HYDROLASE, ALPHA/BETA FOLD FAMILY PROTEIN"/>
    <property type="match status" value="1"/>
</dbReference>
<name>A0A2R6A8G4_9ARCH</name>
<reference evidence="2 3" key="1">
    <citation type="submission" date="2017-04" db="EMBL/GenBank/DDBJ databases">
        <title>Novel microbial lineages endemic to geothermal iron-oxide mats fill important gaps in the evolutionary history of Archaea.</title>
        <authorList>
            <person name="Jay Z.J."/>
            <person name="Beam J.P."/>
            <person name="Dlakic M."/>
            <person name="Rusch D.B."/>
            <person name="Kozubal M.A."/>
            <person name="Inskeep W.P."/>
        </authorList>
    </citation>
    <scope>NUCLEOTIDE SEQUENCE [LARGE SCALE GENOMIC DNA]</scope>
    <source>
        <strain evidence="2">OSP_D</strain>
    </source>
</reference>
<comment type="caution">
    <text evidence="2">The sequence shown here is derived from an EMBL/GenBank/DDBJ whole genome shotgun (WGS) entry which is preliminary data.</text>
</comment>
<feature type="domain" description="AB hydrolase-1" evidence="1">
    <location>
        <begin position="20"/>
        <end position="244"/>
    </location>
</feature>
<dbReference type="PRINTS" id="PR00111">
    <property type="entry name" value="ABHYDROLASE"/>
</dbReference>
<evidence type="ECO:0000259" key="1">
    <source>
        <dbReference type="Pfam" id="PF00561"/>
    </source>
</evidence>
<dbReference type="PANTHER" id="PTHR43433:SF5">
    <property type="entry name" value="AB HYDROLASE-1 DOMAIN-CONTAINING PROTEIN"/>
    <property type="match status" value="1"/>
</dbReference>
<dbReference type="AlphaFoldDB" id="A0A2R6A8G4"/>
<dbReference type="InterPro" id="IPR050471">
    <property type="entry name" value="AB_hydrolase"/>
</dbReference>
<protein>
    <recommendedName>
        <fullName evidence="1">AB hydrolase-1 domain-containing protein</fullName>
    </recommendedName>
</protein>